<sequence>MVQTAEARVSFKTRFSSGVDLGFTPNCGLPKTLTTAPGITSIMQSELSYNLNAIYSLFCLTDRLQLSATNPQQEVIVLLRNRETSSLVTLQS</sequence>
<proteinExistence type="predicted"/>
<reference evidence="1 2" key="2">
    <citation type="journal article" date="2022" name="Mol. Ecol. Resour.">
        <title>The genomes of chicory, endive, great burdock and yacon provide insights into Asteraceae paleo-polyploidization history and plant inulin production.</title>
        <authorList>
            <person name="Fan W."/>
            <person name="Wang S."/>
            <person name="Wang H."/>
            <person name="Wang A."/>
            <person name="Jiang F."/>
            <person name="Liu H."/>
            <person name="Zhao H."/>
            <person name="Xu D."/>
            <person name="Zhang Y."/>
        </authorList>
    </citation>
    <scope>NUCLEOTIDE SEQUENCE [LARGE SCALE GENOMIC DNA]</scope>
    <source>
        <strain evidence="2">cv. Yunnan</strain>
        <tissue evidence="1">Leaves</tissue>
    </source>
</reference>
<dbReference type="EMBL" id="CM042039">
    <property type="protein sequence ID" value="KAI3725132.1"/>
    <property type="molecule type" value="Genomic_DNA"/>
</dbReference>
<evidence type="ECO:0000313" key="1">
    <source>
        <dbReference type="EMBL" id="KAI3725132.1"/>
    </source>
</evidence>
<evidence type="ECO:0000313" key="2">
    <source>
        <dbReference type="Proteomes" id="UP001056120"/>
    </source>
</evidence>
<accession>A0ACB9BSV5</accession>
<reference evidence="2" key="1">
    <citation type="journal article" date="2022" name="Mol. Ecol. Resour.">
        <title>The genomes of chicory, endive, great burdock and yacon provide insights into Asteraceae palaeo-polyploidization history and plant inulin production.</title>
        <authorList>
            <person name="Fan W."/>
            <person name="Wang S."/>
            <person name="Wang H."/>
            <person name="Wang A."/>
            <person name="Jiang F."/>
            <person name="Liu H."/>
            <person name="Zhao H."/>
            <person name="Xu D."/>
            <person name="Zhang Y."/>
        </authorList>
    </citation>
    <scope>NUCLEOTIDE SEQUENCE [LARGE SCALE GENOMIC DNA]</scope>
    <source>
        <strain evidence="2">cv. Yunnan</strain>
    </source>
</reference>
<dbReference type="Proteomes" id="UP001056120">
    <property type="component" value="Linkage Group LG22"/>
</dbReference>
<comment type="caution">
    <text evidence="1">The sequence shown here is derived from an EMBL/GenBank/DDBJ whole genome shotgun (WGS) entry which is preliminary data.</text>
</comment>
<name>A0ACB9BSV5_9ASTR</name>
<keyword evidence="2" id="KW-1185">Reference proteome</keyword>
<gene>
    <name evidence="1" type="ORF">L1987_64908</name>
</gene>
<organism evidence="1 2">
    <name type="scientific">Smallanthus sonchifolius</name>
    <dbReference type="NCBI Taxonomy" id="185202"/>
    <lineage>
        <taxon>Eukaryota</taxon>
        <taxon>Viridiplantae</taxon>
        <taxon>Streptophyta</taxon>
        <taxon>Embryophyta</taxon>
        <taxon>Tracheophyta</taxon>
        <taxon>Spermatophyta</taxon>
        <taxon>Magnoliopsida</taxon>
        <taxon>eudicotyledons</taxon>
        <taxon>Gunneridae</taxon>
        <taxon>Pentapetalae</taxon>
        <taxon>asterids</taxon>
        <taxon>campanulids</taxon>
        <taxon>Asterales</taxon>
        <taxon>Asteraceae</taxon>
        <taxon>Asteroideae</taxon>
        <taxon>Heliantheae alliance</taxon>
        <taxon>Millerieae</taxon>
        <taxon>Smallanthus</taxon>
    </lineage>
</organism>
<protein>
    <submittedName>
        <fullName evidence="1">Uncharacterized protein</fullName>
    </submittedName>
</protein>